<dbReference type="PANTHER" id="PTHR10856">
    <property type="entry name" value="CORONIN"/>
    <property type="match status" value="1"/>
</dbReference>
<evidence type="ECO:0000256" key="7">
    <source>
        <dbReference type="RuleBase" id="RU280818"/>
    </source>
</evidence>
<gene>
    <name evidence="11" type="primary">ucoronin</name>
</gene>
<evidence type="ECO:0000256" key="5">
    <source>
        <dbReference type="ARBA" id="ARBA00023203"/>
    </source>
</evidence>
<feature type="coiled-coil region" evidence="8">
    <location>
        <begin position="462"/>
        <end position="489"/>
    </location>
</feature>
<sequence length="489" mass="53763">MAGRFVRESKLRNVFGQSFKKDQFFESIRISKNSNTQMFCAVNPKFMAVVTHAAGGGSFLVLPHNKTGRLDINQAQVIGHKAPVIDIAWSPFDDNMIASCDENGVIMIWEIPDEGVTTPMEEPLLMQDLHQKRCSLIKWHPLASNVILSCGVDLKIVVWNMDEGSAEVVIDCPDIVQDMCWSPDGKTFATGSKDKKIRVYEGRTGKLVKELPGHASPREMRIAMLKDNKLLSTGFTKESRREYRLWDLNDTSDSLYEDSLDQTNAPLNILYDPDIGIVYLVGKGDCVIRYYEVNDEEPYFHYLSTYQSSSPQRGMGFMPKRGCNVNACEIARLYKVTLSSGGSIGAVEPLSMIIPRKSELYQSDIFPDTIANEPAVSASDWFAGTDGKPKYMSMHQFFVEKGATTGKGGLKKGGLKKTTTAAAPAASAPAASAPAAAPVSSARAPVSKFTPSNHSNNQSKEVQDLVAEITKLKATVAEQEKRITALEAQ</sequence>
<feature type="repeat" description="WD" evidence="6">
    <location>
        <begin position="77"/>
        <end position="111"/>
    </location>
</feature>
<dbReference type="PROSITE" id="PS50294">
    <property type="entry name" value="WD_REPEATS_REGION"/>
    <property type="match status" value="1"/>
</dbReference>
<feature type="repeat" description="WD" evidence="6">
    <location>
        <begin position="176"/>
        <end position="210"/>
    </location>
</feature>
<dbReference type="Pfam" id="PF00400">
    <property type="entry name" value="WD40"/>
    <property type="match status" value="2"/>
</dbReference>
<dbReference type="SMART" id="SM01167">
    <property type="entry name" value="DUF1900"/>
    <property type="match status" value="1"/>
</dbReference>
<dbReference type="Gene3D" id="2.130.10.10">
    <property type="entry name" value="YVTN repeat-like/Quinoprotein amine dehydrogenase"/>
    <property type="match status" value="1"/>
</dbReference>
<keyword evidence="4 8" id="KW-0175">Coiled coil</keyword>
<feature type="compositionally biased region" description="Polar residues" evidence="9">
    <location>
        <begin position="449"/>
        <end position="460"/>
    </location>
</feature>
<reference evidence="11" key="1">
    <citation type="submission" date="2000-05" db="EMBL/GenBank/DDBJ databases">
        <title>Cloning of sea urchin coronin gene.</title>
        <authorList>
            <person name="Yonemura I."/>
            <person name="Fujimoto H."/>
            <person name="Mabuchi I."/>
        </authorList>
    </citation>
    <scope>NUCLEOTIDE SEQUENCE</scope>
</reference>
<dbReference type="FunFam" id="2.130.10.10:FF:000502">
    <property type="entry name" value="Coronin"/>
    <property type="match status" value="1"/>
</dbReference>
<dbReference type="PANTHER" id="PTHR10856:SF0">
    <property type="entry name" value="CORONIN"/>
    <property type="match status" value="1"/>
</dbReference>
<dbReference type="SMART" id="SM01166">
    <property type="entry name" value="DUF1899"/>
    <property type="match status" value="1"/>
</dbReference>
<evidence type="ECO:0000259" key="10">
    <source>
        <dbReference type="SMART" id="SM01166"/>
    </source>
</evidence>
<dbReference type="SMART" id="SM00320">
    <property type="entry name" value="WD40"/>
    <property type="match status" value="4"/>
</dbReference>
<evidence type="ECO:0000256" key="9">
    <source>
        <dbReference type="SAM" id="MobiDB-lite"/>
    </source>
</evidence>
<evidence type="ECO:0000256" key="3">
    <source>
        <dbReference type="ARBA" id="ARBA00022737"/>
    </source>
</evidence>
<keyword evidence="5" id="KW-0009">Actin-binding</keyword>
<keyword evidence="2 6" id="KW-0853">WD repeat</keyword>
<dbReference type="SUPFAM" id="SSF117289">
    <property type="entry name" value="Nucleoporin domain"/>
    <property type="match status" value="1"/>
</dbReference>
<dbReference type="Pfam" id="PF08953">
    <property type="entry name" value="DUF1899"/>
    <property type="match status" value="1"/>
</dbReference>
<dbReference type="InterPro" id="IPR015943">
    <property type="entry name" value="WD40/YVTN_repeat-like_dom_sf"/>
</dbReference>
<dbReference type="InterPro" id="IPR015505">
    <property type="entry name" value="Coronin"/>
</dbReference>
<dbReference type="InterPro" id="IPR019775">
    <property type="entry name" value="WD40_repeat_CS"/>
</dbReference>
<feature type="domain" description="DUF1899" evidence="10">
    <location>
        <begin position="4"/>
        <end position="68"/>
    </location>
</feature>
<evidence type="ECO:0000256" key="2">
    <source>
        <dbReference type="ARBA" id="ARBA00022574"/>
    </source>
</evidence>
<organism evidence="11">
    <name type="scientific">Hemicentrotus pulcherrimus</name>
    <name type="common">Sea urchin</name>
    <name type="synonym">Strongylocentrotus pulcherrimus</name>
    <dbReference type="NCBI Taxonomy" id="7650"/>
    <lineage>
        <taxon>Eukaryota</taxon>
        <taxon>Metazoa</taxon>
        <taxon>Echinodermata</taxon>
        <taxon>Eleutherozoa</taxon>
        <taxon>Echinozoa</taxon>
        <taxon>Echinoidea</taxon>
        <taxon>Euechinoidea</taxon>
        <taxon>Echinacea</taxon>
        <taxon>Camarodonta</taxon>
        <taxon>Echinidea</taxon>
        <taxon>Strongylocentrotidae</taxon>
        <taxon>Hemicentrotus</taxon>
    </lineage>
</organism>
<protein>
    <recommendedName>
        <fullName evidence="7">Coronin</fullName>
    </recommendedName>
</protein>
<dbReference type="EMBL" id="AB043898">
    <property type="protein sequence ID" value="BAB18589.1"/>
    <property type="molecule type" value="mRNA"/>
</dbReference>
<dbReference type="PROSITE" id="PS00678">
    <property type="entry name" value="WD_REPEATS_1"/>
    <property type="match status" value="1"/>
</dbReference>
<feature type="compositionally biased region" description="Low complexity" evidence="9">
    <location>
        <begin position="426"/>
        <end position="447"/>
    </location>
</feature>
<name>Q9GRB6_HEMPU</name>
<dbReference type="GO" id="GO:0051015">
    <property type="term" value="F:actin filament binding"/>
    <property type="evidence" value="ECO:0007669"/>
    <property type="project" value="TreeGrafter"/>
</dbReference>
<dbReference type="Pfam" id="PF16300">
    <property type="entry name" value="WD40_4"/>
    <property type="match status" value="1"/>
</dbReference>
<dbReference type="GO" id="GO:0007015">
    <property type="term" value="P:actin filament organization"/>
    <property type="evidence" value="ECO:0007669"/>
    <property type="project" value="TreeGrafter"/>
</dbReference>
<dbReference type="InterPro" id="IPR001680">
    <property type="entry name" value="WD40_rpt"/>
</dbReference>
<dbReference type="InterPro" id="IPR015048">
    <property type="entry name" value="DUF1899"/>
</dbReference>
<proteinExistence type="evidence at transcript level"/>
<dbReference type="PROSITE" id="PS50082">
    <property type="entry name" value="WD_REPEATS_2"/>
    <property type="match status" value="2"/>
</dbReference>
<accession>Q9GRB6</accession>
<comment type="similarity">
    <text evidence="1 7">Belongs to the WD repeat coronin family.</text>
</comment>
<evidence type="ECO:0000313" key="11">
    <source>
        <dbReference type="EMBL" id="BAB18589.1"/>
    </source>
</evidence>
<evidence type="ECO:0000256" key="8">
    <source>
        <dbReference type="SAM" id="Coils"/>
    </source>
</evidence>
<evidence type="ECO:0000256" key="4">
    <source>
        <dbReference type="ARBA" id="ARBA00023054"/>
    </source>
</evidence>
<evidence type="ECO:0000256" key="6">
    <source>
        <dbReference type="PROSITE-ProRule" id="PRU00221"/>
    </source>
</evidence>
<evidence type="ECO:0000256" key="1">
    <source>
        <dbReference type="ARBA" id="ARBA00009482"/>
    </source>
</evidence>
<keyword evidence="3 7" id="KW-0677">Repeat</keyword>
<feature type="region of interest" description="Disordered" evidence="9">
    <location>
        <begin position="426"/>
        <end position="462"/>
    </location>
</feature>
<dbReference type="AlphaFoldDB" id="Q9GRB6"/>